<keyword evidence="8" id="KW-1185">Reference proteome</keyword>
<dbReference type="Pfam" id="PF13927">
    <property type="entry name" value="Ig_3"/>
    <property type="match status" value="1"/>
</dbReference>
<evidence type="ECO:0000256" key="1">
    <source>
        <dbReference type="ARBA" id="ARBA00004479"/>
    </source>
</evidence>
<dbReference type="InterPro" id="IPR051275">
    <property type="entry name" value="Cell_adhesion_signaling"/>
</dbReference>
<name>A0ABQ9EWV4_TEGGR</name>
<comment type="subcellular location">
    <subcellularLocation>
        <location evidence="1">Membrane</location>
        <topology evidence="1">Single-pass type I membrane protein</topology>
    </subcellularLocation>
</comment>
<dbReference type="PANTHER" id="PTHR11640:SF164">
    <property type="entry name" value="MAM DOMAIN-CONTAINING GLYCOSYLPHOSPHATIDYLINOSITOL ANCHOR PROTEIN 1"/>
    <property type="match status" value="1"/>
</dbReference>
<evidence type="ECO:0000259" key="6">
    <source>
        <dbReference type="PROSITE" id="PS50835"/>
    </source>
</evidence>
<dbReference type="PANTHER" id="PTHR11640">
    <property type="entry name" value="NEPHRIN"/>
    <property type="match status" value="1"/>
</dbReference>
<organism evidence="7 8">
    <name type="scientific">Tegillarca granosa</name>
    <name type="common">Malaysian cockle</name>
    <name type="synonym">Anadara granosa</name>
    <dbReference type="NCBI Taxonomy" id="220873"/>
    <lineage>
        <taxon>Eukaryota</taxon>
        <taxon>Metazoa</taxon>
        <taxon>Spiralia</taxon>
        <taxon>Lophotrochozoa</taxon>
        <taxon>Mollusca</taxon>
        <taxon>Bivalvia</taxon>
        <taxon>Autobranchia</taxon>
        <taxon>Pteriomorphia</taxon>
        <taxon>Arcoida</taxon>
        <taxon>Arcoidea</taxon>
        <taxon>Arcidae</taxon>
        <taxon>Tegillarca</taxon>
    </lineage>
</organism>
<keyword evidence="4" id="KW-0325">Glycoprotein</keyword>
<feature type="domain" description="Ig-like" evidence="6">
    <location>
        <begin position="126"/>
        <end position="224"/>
    </location>
</feature>
<dbReference type="Gene3D" id="2.60.40.10">
    <property type="entry name" value="Immunoglobulins"/>
    <property type="match status" value="2"/>
</dbReference>
<dbReference type="SMART" id="SM00408">
    <property type="entry name" value="IGc2"/>
    <property type="match status" value="1"/>
</dbReference>
<keyword evidence="5" id="KW-0393">Immunoglobulin domain</keyword>
<evidence type="ECO:0000256" key="4">
    <source>
        <dbReference type="ARBA" id="ARBA00023180"/>
    </source>
</evidence>
<evidence type="ECO:0000256" key="5">
    <source>
        <dbReference type="ARBA" id="ARBA00023319"/>
    </source>
</evidence>
<keyword evidence="3" id="KW-1015">Disulfide bond</keyword>
<dbReference type="InterPro" id="IPR007110">
    <property type="entry name" value="Ig-like_dom"/>
</dbReference>
<sequence>MAIVDDYHCLSRVGAETNLVQSSMYPRENEELTLTCITSHGAEIVLWKRNDIDVTYMLQNGSKCLTLDGGSGLTVNYKYSCTDNRTYNLIIPTNRIRQENGSKWQCYNADGSSNSKTITLKMASAPTSDPVVTGYNGTILYSGHNTKLTCAVQGGTPLATLSWTCEGSNITDIKNGTTTAALSEITLSINNSYNGKRCVCTAEHLLWDTKKKGENIPSVEPTLTGYTNGTVLYEGDLTVNCQQTGGYPLSVITWSCEDPPSSPTLQTSGTSFPWVENTRGVLKCSTFPGNPPETTYDWLQNSLVINGHTGDIYTIPTLTNVHNGLRIQCRVSNLYTNTPVITLDTTDIIVQEGDNLSRQCSATGNPTPTVKWYRGSSENTSGTGTSATLALSNIGRNQADTYQCKATATGKLNFESSKDFDEIEFVPEKEILESESESETDDLTVIEKDVADVIDFSESDENEALAETPKNLSKKKLHVAVKKNFAKAVQTRHTWSKNEKIALECQFQKNINLEKVPCKLEMPSKTNHVWQDLHRST</sequence>
<comment type="caution">
    <text evidence="7">The sequence shown here is derived from an EMBL/GenBank/DDBJ whole genome shotgun (WGS) entry which is preliminary data.</text>
</comment>
<evidence type="ECO:0000256" key="2">
    <source>
        <dbReference type="ARBA" id="ARBA00023136"/>
    </source>
</evidence>
<dbReference type="PROSITE" id="PS50835">
    <property type="entry name" value="IG_LIKE"/>
    <property type="match status" value="4"/>
</dbReference>
<feature type="domain" description="Ig-like" evidence="6">
    <location>
        <begin position="15"/>
        <end position="119"/>
    </location>
</feature>
<dbReference type="InterPro" id="IPR003598">
    <property type="entry name" value="Ig_sub2"/>
</dbReference>
<feature type="domain" description="Ig-like" evidence="6">
    <location>
        <begin position="339"/>
        <end position="421"/>
    </location>
</feature>
<dbReference type="InterPro" id="IPR013783">
    <property type="entry name" value="Ig-like_fold"/>
</dbReference>
<proteinExistence type="predicted"/>
<feature type="domain" description="Ig-like" evidence="6">
    <location>
        <begin position="263"/>
        <end position="333"/>
    </location>
</feature>
<dbReference type="SUPFAM" id="SSF48726">
    <property type="entry name" value="Immunoglobulin"/>
    <property type="match status" value="3"/>
</dbReference>
<keyword evidence="2" id="KW-0472">Membrane</keyword>
<evidence type="ECO:0000313" key="8">
    <source>
        <dbReference type="Proteomes" id="UP001217089"/>
    </source>
</evidence>
<protein>
    <recommendedName>
        <fullName evidence="6">Ig-like domain-containing protein</fullName>
    </recommendedName>
</protein>
<dbReference type="InterPro" id="IPR036179">
    <property type="entry name" value="Ig-like_dom_sf"/>
</dbReference>
<dbReference type="EMBL" id="JARBDR010000736">
    <property type="protein sequence ID" value="KAJ8307738.1"/>
    <property type="molecule type" value="Genomic_DNA"/>
</dbReference>
<evidence type="ECO:0000313" key="7">
    <source>
        <dbReference type="EMBL" id="KAJ8307738.1"/>
    </source>
</evidence>
<reference evidence="7 8" key="1">
    <citation type="submission" date="2022-12" db="EMBL/GenBank/DDBJ databases">
        <title>Chromosome-level genome of Tegillarca granosa.</title>
        <authorList>
            <person name="Kim J."/>
        </authorList>
    </citation>
    <scope>NUCLEOTIDE SEQUENCE [LARGE SCALE GENOMIC DNA]</scope>
    <source>
        <strain evidence="7">Teg-2019</strain>
        <tissue evidence="7">Adductor muscle</tissue>
    </source>
</reference>
<evidence type="ECO:0000256" key="3">
    <source>
        <dbReference type="ARBA" id="ARBA00023157"/>
    </source>
</evidence>
<dbReference type="Proteomes" id="UP001217089">
    <property type="component" value="Unassembled WGS sequence"/>
</dbReference>
<gene>
    <name evidence="7" type="ORF">KUTeg_014709</name>
</gene>
<accession>A0ABQ9EWV4</accession>